<accession>A0A3M7T6M4</accession>
<evidence type="ECO:0000313" key="2">
    <source>
        <dbReference type="Proteomes" id="UP000276133"/>
    </source>
</evidence>
<protein>
    <submittedName>
        <fullName evidence="1">Uncharacterized protein</fullName>
    </submittedName>
</protein>
<dbReference type="Proteomes" id="UP000276133">
    <property type="component" value="Unassembled WGS sequence"/>
</dbReference>
<evidence type="ECO:0000313" key="1">
    <source>
        <dbReference type="EMBL" id="RNA43557.1"/>
    </source>
</evidence>
<comment type="caution">
    <text evidence="1">The sequence shown here is derived from an EMBL/GenBank/DDBJ whole genome shotgun (WGS) entry which is preliminary data.</text>
</comment>
<sequence>MSIMMNKIKNIENIEKYIEKESYMIHNFGYTTDNVTSFCPDPTQNSQINYVHLKSIQRGQVMFYIYNGLHKQKLINRYFLLIRLRQIIKFALLFETVGVDAKKFILIFTTFIEIYNKRDSILY</sequence>
<proteinExistence type="predicted"/>
<dbReference type="EMBL" id="REGN01000212">
    <property type="protein sequence ID" value="RNA43557.1"/>
    <property type="molecule type" value="Genomic_DNA"/>
</dbReference>
<dbReference type="AlphaFoldDB" id="A0A3M7T6M4"/>
<gene>
    <name evidence="1" type="ORF">BpHYR1_005056</name>
</gene>
<name>A0A3M7T6M4_BRAPC</name>
<keyword evidence="2" id="KW-1185">Reference proteome</keyword>
<organism evidence="1 2">
    <name type="scientific">Brachionus plicatilis</name>
    <name type="common">Marine rotifer</name>
    <name type="synonym">Brachionus muelleri</name>
    <dbReference type="NCBI Taxonomy" id="10195"/>
    <lineage>
        <taxon>Eukaryota</taxon>
        <taxon>Metazoa</taxon>
        <taxon>Spiralia</taxon>
        <taxon>Gnathifera</taxon>
        <taxon>Rotifera</taxon>
        <taxon>Eurotatoria</taxon>
        <taxon>Monogononta</taxon>
        <taxon>Pseudotrocha</taxon>
        <taxon>Ploima</taxon>
        <taxon>Brachionidae</taxon>
        <taxon>Brachionus</taxon>
    </lineage>
</organism>
<reference evidence="1 2" key="1">
    <citation type="journal article" date="2018" name="Sci. Rep.">
        <title>Genomic signatures of local adaptation to the degree of environmental predictability in rotifers.</title>
        <authorList>
            <person name="Franch-Gras L."/>
            <person name="Hahn C."/>
            <person name="Garcia-Roger E.M."/>
            <person name="Carmona M.J."/>
            <person name="Serra M."/>
            <person name="Gomez A."/>
        </authorList>
    </citation>
    <scope>NUCLEOTIDE SEQUENCE [LARGE SCALE GENOMIC DNA]</scope>
    <source>
        <strain evidence="1">HYR1</strain>
    </source>
</reference>